<sequence>MNVLVTGATGYIGSAVAEALQTAGHQVIGLARSDDSAHKLESRGIQVRRGDLRHPASLAEAIQDVDAVIHTASTNDADMAQAERSAVKTILAALSGTGKTFIYTTGTWLLGNTGDRVATEDSPLDPTPLIAWRAELEELVLSGRDHHIRTIVIRPALVYGQGGGIVAMMVQSASQYGVVQYVGTGENRWTLIHVEDLSRCYVAALEHAQSGSLFIAADDQVIRLREIAQLVSQATGIPGRVQPWHLDEARAAMGAFADALALDQQVNGAKAKQALNWQLQALSLVDELTGGSYVVTR</sequence>
<protein>
    <submittedName>
        <fullName evidence="2">SDR family oxidoreductase</fullName>
    </submittedName>
</protein>
<accession>A0A7C3PK45</accession>
<evidence type="ECO:0000313" key="2">
    <source>
        <dbReference type="EMBL" id="HFN00021.1"/>
    </source>
</evidence>
<dbReference type="SUPFAM" id="SSF51735">
    <property type="entry name" value="NAD(P)-binding Rossmann-fold domains"/>
    <property type="match status" value="1"/>
</dbReference>
<proteinExistence type="predicted"/>
<evidence type="ECO:0000259" key="1">
    <source>
        <dbReference type="Pfam" id="PF01370"/>
    </source>
</evidence>
<dbReference type="PANTHER" id="PTHR48079">
    <property type="entry name" value="PROTEIN YEEZ"/>
    <property type="match status" value="1"/>
</dbReference>
<dbReference type="InterPro" id="IPR001509">
    <property type="entry name" value="Epimerase_deHydtase"/>
</dbReference>
<dbReference type="Gene3D" id="3.40.50.720">
    <property type="entry name" value="NAD(P)-binding Rossmann-like Domain"/>
    <property type="match status" value="1"/>
</dbReference>
<organism evidence="2">
    <name type="scientific">Oscillatoriales cyanobacterium SpSt-418</name>
    <dbReference type="NCBI Taxonomy" id="2282169"/>
    <lineage>
        <taxon>Bacteria</taxon>
        <taxon>Bacillati</taxon>
        <taxon>Cyanobacteriota</taxon>
        <taxon>Cyanophyceae</taxon>
        <taxon>Oscillatoriophycideae</taxon>
        <taxon>Oscillatoriales</taxon>
    </lineage>
</organism>
<gene>
    <name evidence="2" type="ORF">ENR64_20130</name>
</gene>
<dbReference type="Pfam" id="PF01370">
    <property type="entry name" value="Epimerase"/>
    <property type="match status" value="1"/>
</dbReference>
<dbReference type="GO" id="GO:0005737">
    <property type="term" value="C:cytoplasm"/>
    <property type="evidence" value="ECO:0007669"/>
    <property type="project" value="TreeGrafter"/>
</dbReference>
<dbReference type="EMBL" id="DSRU01000282">
    <property type="protein sequence ID" value="HFN00021.1"/>
    <property type="molecule type" value="Genomic_DNA"/>
</dbReference>
<name>A0A7C3PK45_9CYAN</name>
<dbReference type="InterPro" id="IPR051783">
    <property type="entry name" value="NAD(P)-dependent_oxidoreduct"/>
</dbReference>
<reference evidence="2" key="1">
    <citation type="journal article" date="2020" name="mSystems">
        <title>Genome- and Community-Level Interaction Insights into Carbon Utilization and Element Cycling Functions of Hydrothermarchaeota in Hydrothermal Sediment.</title>
        <authorList>
            <person name="Zhou Z."/>
            <person name="Liu Y."/>
            <person name="Xu W."/>
            <person name="Pan J."/>
            <person name="Luo Z.H."/>
            <person name="Li M."/>
        </authorList>
    </citation>
    <scope>NUCLEOTIDE SEQUENCE [LARGE SCALE GENOMIC DNA]</scope>
    <source>
        <strain evidence="2">SpSt-418</strain>
    </source>
</reference>
<dbReference type="GO" id="GO:0004029">
    <property type="term" value="F:aldehyde dehydrogenase (NAD+) activity"/>
    <property type="evidence" value="ECO:0007669"/>
    <property type="project" value="TreeGrafter"/>
</dbReference>
<dbReference type="PANTHER" id="PTHR48079:SF6">
    <property type="entry name" value="NAD(P)-BINDING DOMAIN-CONTAINING PROTEIN-RELATED"/>
    <property type="match status" value="1"/>
</dbReference>
<comment type="caution">
    <text evidence="2">The sequence shown here is derived from an EMBL/GenBank/DDBJ whole genome shotgun (WGS) entry which is preliminary data.</text>
</comment>
<dbReference type="AlphaFoldDB" id="A0A7C3PK45"/>
<dbReference type="InterPro" id="IPR036291">
    <property type="entry name" value="NAD(P)-bd_dom_sf"/>
</dbReference>
<dbReference type="CDD" id="cd05262">
    <property type="entry name" value="SDR_a7"/>
    <property type="match status" value="1"/>
</dbReference>
<feature type="domain" description="NAD-dependent epimerase/dehydratase" evidence="1">
    <location>
        <begin position="3"/>
        <end position="211"/>
    </location>
</feature>